<evidence type="ECO:0000256" key="4">
    <source>
        <dbReference type="ARBA" id="ARBA00023163"/>
    </source>
</evidence>
<evidence type="ECO:0000256" key="2">
    <source>
        <dbReference type="ARBA" id="ARBA00023015"/>
    </source>
</evidence>
<dbReference type="InterPro" id="IPR040223">
    <property type="entry name" value="PAR_bZIP"/>
</dbReference>
<evidence type="ECO:0000313" key="8">
    <source>
        <dbReference type="Proteomes" id="UP000308365"/>
    </source>
</evidence>
<feature type="compositionally biased region" description="Polar residues" evidence="6">
    <location>
        <begin position="1"/>
        <end position="10"/>
    </location>
</feature>
<organism evidence="7 8">
    <name type="scientific">Monodon monoceros</name>
    <name type="common">Narwhal</name>
    <name type="synonym">Ceratodon monodon</name>
    <dbReference type="NCBI Taxonomy" id="40151"/>
    <lineage>
        <taxon>Eukaryota</taxon>
        <taxon>Metazoa</taxon>
        <taxon>Chordata</taxon>
        <taxon>Craniata</taxon>
        <taxon>Vertebrata</taxon>
        <taxon>Euteleostomi</taxon>
        <taxon>Mammalia</taxon>
        <taxon>Eutheria</taxon>
        <taxon>Laurasiatheria</taxon>
        <taxon>Artiodactyla</taxon>
        <taxon>Whippomorpha</taxon>
        <taxon>Cetacea</taxon>
        <taxon>Odontoceti</taxon>
        <taxon>Monodontidae</taxon>
        <taxon>Monodon</taxon>
    </lineage>
</organism>
<dbReference type="PANTHER" id="PTHR11988">
    <property type="entry name" value="THYROTROPH EMBRYONIC FACTOR RELATED"/>
    <property type="match status" value="1"/>
</dbReference>
<proteinExistence type="predicted"/>
<evidence type="ECO:0000256" key="6">
    <source>
        <dbReference type="SAM" id="MobiDB-lite"/>
    </source>
</evidence>
<evidence type="ECO:0000313" key="7">
    <source>
        <dbReference type="EMBL" id="TKC47424.1"/>
    </source>
</evidence>
<feature type="region of interest" description="Disordered" evidence="6">
    <location>
        <begin position="1"/>
        <end position="45"/>
    </location>
</feature>
<dbReference type="Proteomes" id="UP000308365">
    <property type="component" value="Unassembled WGS sequence"/>
</dbReference>
<keyword evidence="4" id="KW-0804">Transcription</keyword>
<dbReference type="EMBL" id="RWIC01000212">
    <property type="protein sequence ID" value="TKC47424.1"/>
    <property type="molecule type" value="Genomic_DNA"/>
</dbReference>
<gene>
    <name evidence="7" type="ORF">EI555_009457</name>
</gene>
<evidence type="ECO:0000256" key="3">
    <source>
        <dbReference type="ARBA" id="ARBA00023125"/>
    </source>
</evidence>
<reference evidence="8" key="1">
    <citation type="journal article" date="2019" name="IScience">
        <title>Narwhal Genome Reveals Long-Term Low Genetic Diversity despite Current Large Abundance Size.</title>
        <authorList>
            <person name="Westbury M.V."/>
            <person name="Petersen B."/>
            <person name="Garde E."/>
            <person name="Heide-Jorgensen M.P."/>
            <person name="Lorenzen E.D."/>
        </authorList>
    </citation>
    <scope>NUCLEOTIDE SEQUENCE [LARGE SCALE GENOMIC DNA]</scope>
</reference>
<dbReference type="GO" id="GO:0000981">
    <property type="term" value="F:DNA-binding transcription factor activity, RNA polymerase II-specific"/>
    <property type="evidence" value="ECO:0007669"/>
    <property type="project" value="TreeGrafter"/>
</dbReference>
<comment type="caution">
    <text evidence="7">The sequence shown here is derived from an EMBL/GenBank/DDBJ whole genome shotgun (WGS) entry which is preliminary data.</text>
</comment>
<dbReference type="GO" id="GO:0000978">
    <property type="term" value="F:RNA polymerase II cis-regulatory region sequence-specific DNA binding"/>
    <property type="evidence" value="ECO:0007669"/>
    <property type="project" value="TreeGrafter"/>
</dbReference>
<dbReference type="GO" id="GO:0005634">
    <property type="term" value="C:nucleus"/>
    <property type="evidence" value="ECO:0007669"/>
    <property type="project" value="UniProtKB-SubCell"/>
</dbReference>
<comment type="subcellular location">
    <subcellularLocation>
        <location evidence="1">Nucleus</location>
    </subcellularLocation>
</comment>
<dbReference type="PANTHER" id="PTHR11988:SF28">
    <property type="entry name" value="HEPATIC LEUKEMIA FACTOR"/>
    <property type="match status" value="1"/>
</dbReference>
<evidence type="ECO:0000256" key="5">
    <source>
        <dbReference type="ARBA" id="ARBA00023242"/>
    </source>
</evidence>
<evidence type="ECO:0000256" key="1">
    <source>
        <dbReference type="ARBA" id="ARBA00004123"/>
    </source>
</evidence>
<sequence>MDLSSRTSAPIHSGIPSPNCMQSPIRPDQLLPANRNTPSPIDPDTIQVPVGYEPDPADLALSSIPGQEMFDPRKPKFSEDELKPQPVIKKARKVFIPDDLKSTGGKSPQQI</sequence>
<name>A0A4U1FD07_MONMO</name>
<protein>
    <submittedName>
        <fullName evidence="7">Uncharacterized protein</fullName>
    </submittedName>
</protein>
<keyword evidence="3" id="KW-0238">DNA-binding</keyword>
<dbReference type="AlphaFoldDB" id="A0A4U1FD07"/>
<accession>A0A4U1FD07</accession>
<keyword evidence="2" id="KW-0805">Transcription regulation</keyword>
<keyword evidence="5" id="KW-0539">Nucleus</keyword>